<feature type="domain" description="HTH luxR-type" evidence="1">
    <location>
        <begin position="320"/>
        <end position="384"/>
    </location>
</feature>
<protein>
    <recommendedName>
        <fullName evidence="1">HTH luxR-type domain-containing protein</fullName>
    </recommendedName>
</protein>
<dbReference type="InterPro" id="IPR000792">
    <property type="entry name" value="Tscrpt_reg_LuxR_C"/>
</dbReference>
<reference evidence="2" key="2">
    <citation type="submission" date="2023-01" db="EMBL/GenBank/DDBJ databases">
        <title>Draft genome sequence of Maritalea porphyrae strain NBRC 107169.</title>
        <authorList>
            <person name="Sun Q."/>
            <person name="Mori K."/>
        </authorList>
    </citation>
    <scope>NUCLEOTIDE SEQUENCE</scope>
    <source>
        <strain evidence="2">NBRC 107169</strain>
    </source>
</reference>
<dbReference type="EMBL" id="BSNI01000002">
    <property type="protein sequence ID" value="GLQ18059.1"/>
    <property type="molecule type" value="Genomic_DNA"/>
</dbReference>
<reference evidence="2" key="1">
    <citation type="journal article" date="2014" name="Int. J. Syst. Evol. Microbiol.">
        <title>Complete genome of a new Firmicutes species belonging to the dominant human colonic microbiota ('Ruminococcus bicirculans') reveals two chromosomes and a selective capacity to utilize plant glucans.</title>
        <authorList>
            <consortium name="NISC Comparative Sequencing Program"/>
            <person name="Wegmann U."/>
            <person name="Louis P."/>
            <person name="Goesmann A."/>
            <person name="Henrissat B."/>
            <person name="Duncan S.H."/>
            <person name="Flint H.J."/>
        </authorList>
    </citation>
    <scope>NUCLEOTIDE SEQUENCE</scope>
    <source>
        <strain evidence="2">NBRC 107169</strain>
    </source>
</reference>
<dbReference type="InterPro" id="IPR016032">
    <property type="entry name" value="Sig_transdc_resp-reg_C-effctor"/>
</dbReference>
<dbReference type="InterPro" id="IPR036388">
    <property type="entry name" value="WH-like_DNA-bd_sf"/>
</dbReference>
<dbReference type="Gene3D" id="1.10.10.10">
    <property type="entry name" value="Winged helix-like DNA-binding domain superfamily/Winged helix DNA-binding domain"/>
    <property type="match status" value="1"/>
</dbReference>
<evidence type="ECO:0000313" key="2">
    <source>
        <dbReference type="EMBL" id="GLQ18059.1"/>
    </source>
</evidence>
<dbReference type="SUPFAM" id="SSF46894">
    <property type="entry name" value="C-terminal effector domain of the bipartite response regulators"/>
    <property type="match status" value="1"/>
</dbReference>
<gene>
    <name evidence="2" type="ORF">GCM10007879_23080</name>
</gene>
<comment type="caution">
    <text evidence="2">The sequence shown here is derived from an EMBL/GenBank/DDBJ whole genome shotgun (WGS) entry which is preliminary data.</text>
</comment>
<dbReference type="CDD" id="cd06170">
    <property type="entry name" value="LuxR_C_like"/>
    <property type="match status" value="1"/>
</dbReference>
<evidence type="ECO:0000313" key="3">
    <source>
        <dbReference type="Proteomes" id="UP001161405"/>
    </source>
</evidence>
<name>A0ABQ5UUJ3_9HYPH</name>
<evidence type="ECO:0000259" key="1">
    <source>
        <dbReference type="PROSITE" id="PS50043"/>
    </source>
</evidence>
<dbReference type="SMART" id="SM00421">
    <property type="entry name" value="HTH_LUXR"/>
    <property type="match status" value="1"/>
</dbReference>
<dbReference type="PROSITE" id="PS50043">
    <property type="entry name" value="HTH_LUXR_2"/>
    <property type="match status" value="1"/>
</dbReference>
<organism evidence="2 3">
    <name type="scientific">Maritalea porphyrae</name>
    <dbReference type="NCBI Taxonomy" id="880732"/>
    <lineage>
        <taxon>Bacteria</taxon>
        <taxon>Pseudomonadati</taxon>
        <taxon>Pseudomonadota</taxon>
        <taxon>Alphaproteobacteria</taxon>
        <taxon>Hyphomicrobiales</taxon>
        <taxon>Devosiaceae</taxon>
        <taxon>Maritalea</taxon>
    </lineage>
</organism>
<dbReference type="Proteomes" id="UP001161405">
    <property type="component" value="Unassembled WGS sequence"/>
</dbReference>
<proteinExistence type="predicted"/>
<keyword evidence="3" id="KW-1185">Reference proteome</keyword>
<accession>A0ABQ5UUJ3</accession>
<sequence length="384" mass="43492">MFNLLYDKMTPDEPLNIAQFSQVTDVLFQAALDSSKWQDFIAVLSRHTGDIKTHMFGFDRQTHQTFNLIGHGYSDEAIDVYRRHYYKKNAWAPGFANAMEGAVVHSQQMMSLELLEQTDFYHEWVKPQEDVCAGGGVMLFKGGNRTIMLGGNIRRKDADALESNWLHSLAILRPHIRQAFEFNRIIAEHELSSSLPINLRGDKSVALYVVDEKSHLSYSNAAGEKMLDTSGPAQWTLGRRFRFNLLELNALLTRATKSLLRNDREISHFLAATDQFLGPIEVRILRISPDNPLLPFPITLDRPHLLISIAKVGSNSQQYDRLAQFGLTKAEVEIVGAFCSGKTLREISQDRDVSIFTARNQIKSAMQKLGVSSQIELIKKLEQL</sequence>